<keyword evidence="6" id="KW-0413">Isomerase</keyword>
<comment type="catalytic activity">
    <reaction evidence="9">
        <text>ATP + H2O = ADP + phosphate + H(+)</text>
        <dbReference type="Rhea" id="RHEA:13065"/>
        <dbReference type="ChEBI" id="CHEBI:15377"/>
        <dbReference type="ChEBI" id="CHEBI:15378"/>
        <dbReference type="ChEBI" id="CHEBI:30616"/>
        <dbReference type="ChEBI" id="CHEBI:43474"/>
        <dbReference type="ChEBI" id="CHEBI:456216"/>
        <dbReference type="EC" id="5.6.2.4"/>
    </reaction>
</comment>
<organism evidence="12 13">
    <name type="scientific">Methermicoccus shengliensis</name>
    <dbReference type="NCBI Taxonomy" id="660064"/>
    <lineage>
        <taxon>Archaea</taxon>
        <taxon>Methanobacteriati</taxon>
        <taxon>Methanobacteriota</taxon>
        <taxon>Stenosarchaea group</taxon>
        <taxon>Methanomicrobia</taxon>
        <taxon>Methanosarcinales</taxon>
        <taxon>Methermicoccaceae</taxon>
        <taxon>Methermicoccus</taxon>
    </lineage>
</organism>
<dbReference type="RefSeq" id="WP_042687544.1">
    <property type="nucleotide sequence ID" value="NZ_DUIH01000011.1"/>
</dbReference>
<reference evidence="12" key="1">
    <citation type="journal article" date="2020" name="bioRxiv">
        <title>A rank-normalized archaeal taxonomy based on genome phylogeny resolves widespread incomplete and uneven classifications.</title>
        <authorList>
            <person name="Rinke C."/>
            <person name="Chuvochina M."/>
            <person name="Mussig A.J."/>
            <person name="Chaumeil P.-A."/>
            <person name="Waite D.W."/>
            <person name="Whitman W.B."/>
            <person name="Parks D.H."/>
            <person name="Hugenholtz P."/>
        </authorList>
    </citation>
    <scope>NUCLEOTIDE SEQUENCE</scope>
    <source>
        <strain evidence="12">UBA12518</strain>
    </source>
</reference>
<dbReference type="GO" id="GO:0003677">
    <property type="term" value="F:DNA binding"/>
    <property type="evidence" value="ECO:0007669"/>
    <property type="project" value="InterPro"/>
</dbReference>
<name>A0A832RXA2_9EURY</name>
<gene>
    <name evidence="12" type="ORF">HA299_03580</name>
</gene>
<dbReference type="AlphaFoldDB" id="A0A832RXA2"/>
<keyword evidence="2" id="KW-0547">Nucleotide-binding</keyword>
<dbReference type="SUPFAM" id="SSF52540">
    <property type="entry name" value="P-loop containing nucleoside triphosphate hydrolases"/>
    <property type="match status" value="2"/>
</dbReference>
<dbReference type="PANTHER" id="PTHR11274:SF0">
    <property type="entry name" value="GENERAL TRANSCRIPTION AND DNA REPAIR FACTOR IIH HELICASE SUBUNIT XPB"/>
    <property type="match status" value="1"/>
</dbReference>
<dbReference type="Proteomes" id="UP000600363">
    <property type="component" value="Unassembled WGS sequence"/>
</dbReference>
<comment type="catalytic activity">
    <reaction evidence="7">
        <text>Couples ATP hydrolysis with the unwinding of duplex DNA by translocating in the 3'-5' direction.</text>
        <dbReference type="EC" id="5.6.2.4"/>
    </reaction>
</comment>
<dbReference type="Pfam" id="PF04851">
    <property type="entry name" value="ResIII"/>
    <property type="match status" value="1"/>
</dbReference>
<dbReference type="Gene3D" id="3.40.50.300">
    <property type="entry name" value="P-loop containing nucleotide triphosphate hydrolases"/>
    <property type="match status" value="2"/>
</dbReference>
<dbReference type="GO" id="GO:0043138">
    <property type="term" value="F:3'-5' DNA helicase activity"/>
    <property type="evidence" value="ECO:0007669"/>
    <property type="project" value="UniProtKB-EC"/>
</dbReference>
<evidence type="ECO:0000256" key="1">
    <source>
        <dbReference type="ARBA" id="ARBA00006637"/>
    </source>
</evidence>
<dbReference type="InterPro" id="IPR006935">
    <property type="entry name" value="Helicase/UvrB_N"/>
</dbReference>
<dbReference type="CDD" id="cd17926">
    <property type="entry name" value="DEXHc_RE"/>
    <property type="match status" value="1"/>
</dbReference>
<comment type="similarity">
    <text evidence="1">Belongs to the helicase family. RAD25/XPB subfamily.</text>
</comment>
<dbReference type="EMBL" id="DUIH01000011">
    <property type="protein sequence ID" value="HIH69687.1"/>
    <property type="molecule type" value="Genomic_DNA"/>
</dbReference>
<evidence type="ECO:0000313" key="13">
    <source>
        <dbReference type="Proteomes" id="UP000600363"/>
    </source>
</evidence>
<feature type="domain" description="Helicase ATP-binding" evidence="10">
    <location>
        <begin position="80"/>
        <end position="224"/>
    </location>
</feature>
<dbReference type="Pfam" id="PF16203">
    <property type="entry name" value="ERCC3_RAD25_C"/>
    <property type="match status" value="1"/>
</dbReference>
<evidence type="ECO:0000256" key="7">
    <source>
        <dbReference type="ARBA" id="ARBA00034617"/>
    </source>
</evidence>
<dbReference type="InterPro" id="IPR027417">
    <property type="entry name" value="P-loop_NTPase"/>
</dbReference>
<dbReference type="GO" id="GO:0016787">
    <property type="term" value="F:hydrolase activity"/>
    <property type="evidence" value="ECO:0007669"/>
    <property type="project" value="UniProtKB-KW"/>
</dbReference>
<evidence type="ECO:0000256" key="8">
    <source>
        <dbReference type="ARBA" id="ARBA00034808"/>
    </source>
</evidence>
<dbReference type="InterPro" id="IPR014001">
    <property type="entry name" value="Helicase_ATP-bd"/>
</dbReference>
<dbReference type="InterPro" id="IPR040699">
    <property type="entry name" value="XPB_DRD"/>
</dbReference>
<dbReference type="PANTHER" id="PTHR11274">
    <property type="entry name" value="RAD25/XP-B DNA REPAIR HELICASE"/>
    <property type="match status" value="1"/>
</dbReference>
<evidence type="ECO:0000256" key="9">
    <source>
        <dbReference type="ARBA" id="ARBA00048988"/>
    </source>
</evidence>
<dbReference type="CDD" id="cd18789">
    <property type="entry name" value="SF2_C_XPB"/>
    <property type="match status" value="1"/>
</dbReference>
<evidence type="ECO:0000256" key="5">
    <source>
        <dbReference type="ARBA" id="ARBA00022840"/>
    </source>
</evidence>
<dbReference type="Pfam" id="PF18458">
    <property type="entry name" value="XPB_DRD"/>
    <property type="match status" value="1"/>
</dbReference>
<keyword evidence="4 12" id="KW-0347">Helicase</keyword>
<dbReference type="GO" id="GO:0005524">
    <property type="term" value="F:ATP binding"/>
    <property type="evidence" value="ECO:0007669"/>
    <property type="project" value="UniProtKB-KW"/>
</dbReference>
<dbReference type="EC" id="5.6.2.4" evidence="8"/>
<dbReference type="InterPro" id="IPR032438">
    <property type="entry name" value="ERCC3_RAD25_C"/>
</dbReference>
<dbReference type="SMART" id="SM00487">
    <property type="entry name" value="DEXDc"/>
    <property type="match status" value="1"/>
</dbReference>
<evidence type="ECO:0000313" key="12">
    <source>
        <dbReference type="EMBL" id="HIH69687.1"/>
    </source>
</evidence>
<accession>A0A832RXA2</accession>
<evidence type="ECO:0000256" key="6">
    <source>
        <dbReference type="ARBA" id="ARBA00023235"/>
    </source>
</evidence>
<proteinExistence type="inferred from homology"/>
<dbReference type="Gene3D" id="3.40.1170.30">
    <property type="match status" value="1"/>
</dbReference>
<keyword evidence="3" id="KW-0378">Hydrolase</keyword>
<sequence>MKAILTYERGTIKIAGDAHIPLAKFDSRSGCYRALAYTYRDITEYLERAGVEVEDRVLNPIPCPYLDADIELRPYQQQAVEAWMLSRRGCVVLPTGSGKTHVALHIIQRLSLPTLVVVPTLDLVDQWADRLSVFGVEWVGELSGRRKDIRPITVTTYDSAYANAERLGNRFQLLVFDEVHHLPSEAYSHIAEMSAAPHRLGLTATYEREDERHELLPRLVGGKVFELMPQELAGEHLASYVVERVYLPLTPEEQAEYDAKAKVFKSYIRKRGLTLRSMEDFRRVVMATGYDALAYEALKAWNEARRIAFSSHNKLVKLRELLEMHRRDKIIIFTRHNELVYRISREFLVPAITYKTPKEERHLILNGFREGTYRAVVSSQVLDEGIDVPDASVGIIMSGSGSGREFIQRLGRILRKKEGKEAVLYELVSKDTGEVGISRRRHASKGAS</sequence>
<evidence type="ECO:0000256" key="4">
    <source>
        <dbReference type="ARBA" id="ARBA00022806"/>
    </source>
</evidence>
<evidence type="ECO:0000259" key="11">
    <source>
        <dbReference type="PROSITE" id="PS51194"/>
    </source>
</evidence>
<dbReference type="InterPro" id="IPR050615">
    <property type="entry name" value="ATP-dep_DNA_Helicase"/>
</dbReference>
<protein>
    <recommendedName>
        <fullName evidence="8">DNA 3'-5' helicase</fullName>
        <ecNumber evidence="8">5.6.2.4</ecNumber>
    </recommendedName>
</protein>
<feature type="domain" description="Helicase C-terminal" evidence="11">
    <location>
        <begin position="317"/>
        <end position="448"/>
    </location>
</feature>
<dbReference type="PROSITE" id="PS51192">
    <property type="entry name" value="HELICASE_ATP_BIND_1"/>
    <property type="match status" value="1"/>
</dbReference>
<comment type="caution">
    <text evidence="12">The sequence shown here is derived from an EMBL/GenBank/DDBJ whole genome shotgun (WGS) entry which is preliminary data.</text>
</comment>
<dbReference type="InterPro" id="IPR001650">
    <property type="entry name" value="Helicase_C-like"/>
</dbReference>
<dbReference type="PROSITE" id="PS51194">
    <property type="entry name" value="HELICASE_CTER"/>
    <property type="match status" value="1"/>
</dbReference>
<evidence type="ECO:0000256" key="2">
    <source>
        <dbReference type="ARBA" id="ARBA00022741"/>
    </source>
</evidence>
<dbReference type="SMART" id="SM00490">
    <property type="entry name" value="HELICc"/>
    <property type="match status" value="1"/>
</dbReference>
<keyword evidence="5" id="KW-0067">ATP-binding</keyword>
<evidence type="ECO:0000259" key="10">
    <source>
        <dbReference type="PROSITE" id="PS51192"/>
    </source>
</evidence>
<evidence type="ECO:0000256" key="3">
    <source>
        <dbReference type="ARBA" id="ARBA00022801"/>
    </source>
</evidence>